<dbReference type="InterPro" id="IPR038765">
    <property type="entry name" value="Papain-like_cys_pep_sf"/>
</dbReference>
<evidence type="ECO:0000313" key="10">
    <source>
        <dbReference type="Proteomes" id="UP000419144"/>
    </source>
</evidence>
<dbReference type="GO" id="GO:0016579">
    <property type="term" value="P:protein deubiquitination"/>
    <property type="evidence" value="ECO:0007669"/>
    <property type="project" value="InterPro"/>
</dbReference>
<dbReference type="Pfam" id="PF00443">
    <property type="entry name" value="UCH"/>
    <property type="match status" value="1"/>
</dbReference>
<keyword evidence="3 7" id="KW-0645">Protease</keyword>
<dbReference type="PROSITE" id="PS00973">
    <property type="entry name" value="USP_2"/>
    <property type="match status" value="1"/>
</dbReference>
<evidence type="ECO:0000259" key="8">
    <source>
        <dbReference type="PROSITE" id="PS50235"/>
    </source>
</evidence>
<evidence type="ECO:0000256" key="7">
    <source>
        <dbReference type="RuleBase" id="RU366025"/>
    </source>
</evidence>
<dbReference type="Proteomes" id="UP000419144">
    <property type="component" value="Unassembled WGS sequence"/>
</dbReference>
<keyword evidence="4 7" id="KW-0833">Ubl conjugation pathway</keyword>
<evidence type="ECO:0000256" key="4">
    <source>
        <dbReference type="ARBA" id="ARBA00022786"/>
    </source>
</evidence>
<evidence type="ECO:0000256" key="5">
    <source>
        <dbReference type="ARBA" id="ARBA00022801"/>
    </source>
</evidence>
<comment type="catalytic activity">
    <reaction evidence="1 7">
        <text>Thiol-dependent hydrolysis of ester, thioester, amide, peptide and isopeptide bonds formed by the C-terminal Gly of ubiquitin (a 76-residue protein attached to proteins as an intracellular targeting signal).</text>
        <dbReference type="EC" id="3.4.19.12"/>
    </reaction>
</comment>
<dbReference type="PROSITE" id="PS50235">
    <property type="entry name" value="USP_3"/>
    <property type="match status" value="1"/>
</dbReference>
<dbReference type="GO" id="GO:0004843">
    <property type="term" value="F:cysteine-type deubiquitinase activity"/>
    <property type="evidence" value="ECO:0007669"/>
    <property type="project" value="UniProtKB-UniRule"/>
</dbReference>
<reference evidence="9" key="1">
    <citation type="submission" date="2019-11" db="EMBL/GenBank/DDBJ databases">
        <title>Leishmania tarentolae CDS.</title>
        <authorList>
            <person name="Goto Y."/>
            <person name="Yamagishi J."/>
        </authorList>
    </citation>
    <scope>NUCLEOTIDE SEQUENCE [LARGE SCALE GENOMIC DNA]</scope>
    <source>
        <strain evidence="9">Parrot Tar II</strain>
    </source>
</reference>
<evidence type="ECO:0000256" key="6">
    <source>
        <dbReference type="ARBA" id="ARBA00022807"/>
    </source>
</evidence>
<dbReference type="PANTHER" id="PTHR21646:SF24">
    <property type="entry name" value="UBIQUITIN CARBOXYL-TERMINAL HYDROLASE"/>
    <property type="match status" value="1"/>
</dbReference>
<protein>
    <recommendedName>
        <fullName evidence="7">Ubiquitin carboxyl-terminal hydrolase</fullName>
        <ecNumber evidence="7">3.4.19.12</ecNumber>
    </recommendedName>
</protein>
<dbReference type="EMBL" id="BLBS01000037">
    <property type="protein sequence ID" value="GET89778.1"/>
    <property type="molecule type" value="Genomic_DNA"/>
</dbReference>
<dbReference type="GO" id="GO:0006508">
    <property type="term" value="P:proteolysis"/>
    <property type="evidence" value="ECO:0007669"/>
    <property type="project" value="UniProtKB-KW"/>
</dbReference>
<comment type="similarity">
    <text evidence="2 7">Belongs to the peptidase C19 family.</text>
</comment>
<dbReference type="InterPro" id="IPR028889">
    <property type="entry name" value="USP"/>
</dbReference>
<proteinExistence type="inferred from homology"/>
<keyword evidence="5 7" id="KW-0378">Hydrolase</keyword>
<feature type="domain" description="USP" evidence="8">
    <location>
        <begin position="247"/>
        <end position="576"/>
    </location>
</feature>
<dbReference type="SUPFAM" id="SSF54001">
    <property type="entry name" value="Cysteine proteinases"/>
    <property type="match status" value="1"/>
</dbReference>
<organism evidence="9 10">
    <name type="scientific">Leishmania tarentolae</name>
    <name type="common">Sauroleishmania tarentolae</name>
    <dbReference type="NCBI Taxonomy" id="5689"/>
    <lineage>
        <taxon>Eukaryota</taxon>
        <taxon>Discoba</taxon>
        <taxon>Euglenozoa</taxon>
        <taxon>Kinetoplastea</taxon>
        <taxon>Metakinetoplastina</taxon>
        <taxon>Trypanosomatida</taxon>
        <taxon>Trypanosomatidae</taxon>
        <taxon>Leishmaniinae</taxon>
        <taxon>Leishmania</taxon>
        <taxon>lizard Leishmania</taxon>
    </lineage>
</organism>
<dbReference type="Gene3D" id="3.90.70.10">
    <property type="entry name" value="Cysteine proteinases"/>
    <property type="match status" value="1"/>
</dbReference>
<comment type="caution">
    <text evidence="9">The sequence shown here is derived from an EMBL/GenBank/DDBJ whole genome shotgun (WGS) entry which is preliminary data.</text>
</comment>
<evidence type="ECO:0000256" key="1">
    <source>
        <dbReference type="ARBA" id="ARBA00000707"/>
    </source>
</evidence>
<evidence type="ECO:0000313" key="9">
    <source>
        <dbReference type="EMBL" id="GET89778.1"/>
    </source>
</evidence>
<keyword evidence="6 7" id="KW-0788">Thiol protease</keyword>
<dbReference type="PANTHER" id="PTHR21646">
    <property type="entry name" value="UBIQUITIN CARBOXYL-TERMINAL HYDROLASE"/>
    <property type="match status" value="1"/>
</dbReference>
<dbReference type="CDD" id="cd02674">
    <property type="entry name" value="Peptidase_C19R"/>
    <property type="match status" value="1"/>
</dbReference>
<dbReference type="AlphaFoldDB" id="A0A640KKC5"/>
<dbReference type="EC" id="3.4.19.12" evidence="7"/>
<evidence type="ECO:0000256" key="3">
    <source>
        <dbReference type="ARBA" id="ARBA00022670"/>
    </source>
</evidence>
<dbReference type="VEuPathDB" id="TriTrypDB:LtaPh_2713400"/>
<dbReference type="PROSITE" id="PS00972">
    <property type="entry name" value="USP_1"/>
    <property type="match status" value="1"/>
</dbReference>
<dbReference type="InterPro" id="IPR018200">
    <property type="entry name" value="USP_CS"/>
</dbReference>
<dbReference type="InterPro" id="IPR001394">
    <property type="entry name" value="Peptidase_C19_UCH"/>
</dbReference>
<name>A0A640KKC5_LEITA</name>
<keyword evidence="10" id="KW-1185">Reference proteome</keyword>
<evidence type="ECO:0000256" key="2">
    <source>
        <dbReference type="ARBA" id="ARBA00009085"/>
    </source>
</evidence>
<dbReference type="OrthoDB" id="292964at2759"/>
<dbReference type="InterPro" id="IPR050185">
    <property type="entry name" value="Ub_carboxyl-term_hydrolase"/>
</dbReference>
<accession>A0A640KKC5</accession>
<gene>
    <name evidence="9" type="ORF">LtaPh_2713400</name>
</gene>
<sequence>MFKLDYKISYEEFVRTIYHHARQYEIKVSDPRKQCATVNALIAKAKDEERKRNYANAYYYVNKCLLFFDKEENPVDFTQSDPSTKRVFAEALDLEAKLKLKELPIEYKAMIEEIDRREPERRRIVAQQLESDSGNGDTNKRISRAVELHLTRQQQLLSSENSNVDELLQRLRWASMPGAKNITQNTVVSDPPGPPPTYDTISTNESSLAKVNSTSTHSHALLASDSQRNYKTCILNPPNSSLSIRRRGIVNLGNTCYMNSVLQVLNSTPLGQYFLTDAYVSHLLHTKGKLTRLINSFSFVIRELNRSDCKFSVSASPFKSALGDYYEGFQNSSQQDANEFLRVVLDGVHGALNVHGSNSIAFPEIDNAKGTDDELARRYWAQYYQKNSSVIVEYCAFQERSAIICPSCDHQSRSFNVCLSIEIPIPQTPSQVSLNDCFAAYCREETLDNSSMYMCPKCHQKVNARKQLLFYSAPAVLFITLKRFRCYGDFTSASKVNSSVFFSKTLDIASYMCSGFSKTKYNLVGIVNHQGNMYGGHYTADTVGADGVWCHFSDEQVTKVDVADNNLAYILCYVRGSNSPASQR</sequence>